<dbReference type="Proteomes" id="UP001365846">
    <property type="component" value="Unassembled WGS sequence"/>
</dbReference>
<name>A0ABU8VJ34_9BURK</name>
<keyword evidence="2" id="KW-1185">Reference proteome</keyword>
<evidence type="ECO:0000313" key="2">
    <source>
        <dbReference type="Proteomes" id="UP001365846"/>
    </source>
</evidence>
<gene>
    <name evidence="1" type="ORF">WKW77_21460</name>
</gene>
<protein>
    <submittedName>
        <fullName evidence="1">DUF6279 family lipoprotein</fullName>
    </submittedName>
</protein>
<keyword evidence="1" id="KW-0449">Lipoprotein</keyword>
<reference evidence="1 2" key="1">
    <citation type="submission" date="2024-03" db="EMBL/GenBank/DDBJ databases">
        <title>Novel species of the genus Variovorax.</title>
        <authorList>
            <person name="Liu Q."/>
            <person name="Xin Y.-H."/>
        </authorList>
    </citation>
    <scope>NUCLEOTIDE SEQUENCE [LARGE SCALE GENOMIC DNA]</scope>
    <source>
        <strain evidence="1 2">KACC 18899</strain>
    </source>
</reference>
<dbReference type="Pfam" id="PF19795">
    <property type="entry name" value="DUF6279"/>
    <property type="match status" value="1"/>
</dbReference>
<evidence type="ECO:0000313" key="1">
    <source>
        <dbReference type="EMBL" id="MEJ8813669.1"/>
    </source>
</evidence>
<organism evidence="1 2">
    <name type="scientific">Variovorax ureilyticus</name>
    <dbReference type="NCBI Taxonomy" id="1836198"/>
    <lineage>
        <taxon>Bacteria</taxon>
        <taxon>Pseudomonadati</taxon>
        <taxon>Pseudomonadota</taxon>
        <taxon>Betaproteobacteria</taxon>
        <taxon>Burkholderiales</taxon>
        <taxon>Comamonadaceae</taxon>
        <taxon>Variovorax</taxon>
    </lineage>
</organism>
<proteinExistence type="predicted"/>
<sequence length="293" mass="33475">MPLFRMRCARLARIIGVLVLAGCLAACSAIKLAYNNLPEVSYWWLDSYVDFDSSQTPRVRDELTQVLEWHRQNELPKVIDLLRRTRTLAADDVTPAQACELADSIQARLLALADRAVSAGADVALSLSDAQLAHLERKYARVNADYGKEWIALSPKDQREKRYEQFLDRSEDFYGRLDAAQRDLLRRQIAQSSFDPREFDANRRARQQEILALLRRLLAEKAAPSDAQAAVRAFVRHVAEPTGTERERRQSQREESCRTVAELHNQTTPAQRSKARQRLQAYEDDLRELASAL</sequence>
<dbReference type="RefSeq" id="WP_340358905.1">
    <property type="nucleotide sequence ID" value="NZ_JBBKZU010000009.1"/>
</dbReference>
<accession>A0ABU8VJ34</accession>
<dbReference type="EMBL" id="JBBKZU010000009">
    <property type="protein sequence ID" value="MEJ8813669.1"/>
    <property type="molecule type" value="Genomic_DNA"/>
</dbReference>
<comment type="caution">
    <text evidence="1">The sequence shown here is derived from an EMBL/GenBank/DDBJ whole genome shotgun (WGS) entry which is preliminary data.</text>
</comment>